<dbReference type="SUPFAM" id="SSF53067">
    <property type="entry name" value="Actin-like ATPase domain"/>
    <property type="match status" value="1"/>
</dbReference>
<name>A0A3D8I2R1_9HELI</name>
<dbReference type="OrthoDB" id="5339448at2"/>
<dbReference type="RefSeq" id="WP_104699665.1">
    <property type="nucleotide sequence ID" value="NZ_NXLR01000012.1"/>
</dbReference>
<organism evidence="1 2">
    <name type="scientific">Helicobacter marmotae</name>
    <dbReference type="NCBI Taxonomy" id="152490"/>
    <lineage>
        <taxon>Bacteria</taxon>
        <taxon>Pseudomonadati</taxon>
        <taxon>Campylobacterota</taxon>
        <taxon>Epsilonproteobacteria</taxon>
        <taxon>Campylobacterales</taxon>
        <taxon>Helicobacteraceae</taxon>
        <taxon>Helicobacter</taxon>
    </lineage>
</organism>
<dbReference type="EMBL" id="NXLR01000012">
    <property type="protein sequence ID" value="RDU59443.1"/>
    <property type="molecule type" value="Genomic_DNA"/>
</dbReference>
<dbReference type="Gene3D" id="3.30.420.40">
    <property type="match status" value="1"/>
</dbReference>
<reference evidence="1 2" key="1">
    <citation type="submission" date="2018-04" db="EMBL/GenBank/DDBJ databases">
        <title>Novel Campyloabacter and Helicobacter Species and Strains.</title>
        <authorList>
            <person name="Mannion A.J."/>
            <person name="Shen Z."/>
            <person name="Fox J.G."/>
        </authorList>
    </citation>
    <scope>NUCLEOTIDE SEQUENCE [LARGE SCALE GENOMIC DNA]</scope>
    <source>
        <strain evidence="1 2">MIT 98-6070</strain>
    </source>
</reference>
<dbReference type="Proteomes" id="UP000256599">
    <property type="component" value="Unassembled WGS sequence"/>
</dbReference>
<evidence type="ECO:0000313" key="1">
    <source>
        <dbReference type="EMBL" id="RDU59443.1"/>
    </source>
</evidence>
<dbReference type="AlphaFoldDB" id="A0A3D8I2R1"/>
<sequence length="167" mass="18609">MRHIDIVLISVHTPLICGIYENNQLISQSQSDELLLSALPHFFESVLPTSSQHPAYHHTKIDAIYYANGPGSFSALKLTHIFLQTLHIVHGIKLFATSSFYFTSSAYIKAFGNSYFHQNAAGEISLIQNAKALLGWQLTEAEFSLPHILDRSAFGLKVEPLYVLPPV</sequence>
<gene>
    <name evidence="1" type="ORF">CQA63_06715</name>
</gene>
<keyword evidence="2" id="KW-1185">Reference proteome</keyword>
<evidence type="ECO:0000313" key="2">
    <source>
        <dbReference type="Proteomes" id="UP000256599"/>
    </source>
</evidence>
<protein>
    <recommendedName>
        <fullName evidence="3">tRNA threonylcarbamoyladenosine biosynthesis protein TsaB</fullName>
    </recommendedName>
</protein>
<comment type="caution">
    <text evidence="1">The sequence shown here is derived from an EMBL/GenBank/DDBJ whole genome shotgun (WGS) entry which is preliminary data.</text>
</comment>
<dbReference type="InterPro" id="IPR043129">
    <property type="entry name" value="ATPase_NBD"/>
</dbReference>
<evidence type="ECO:0008006" key="3">
    <source>
        <dbReference type="Google" id="ProtNLM"/>
    </source>
</evidence>
<proteinExistence type="predicted"/>
<accession>A0A3D8I2R1</accession>